<dbReference type="Proteomes" id="UP001364695">
    <property type="component" value="Unassembled WGS sequence"/>
</dbReference>
<dbReference type="EMBL" id="JAWDIE010000019">
    <property type="protein sequence ID" value="MEJ7139052.1"/>
    <property type="molecule type" value="Genomic_DNA"/>
</dbReference>
<evidence type="ECO:0000313" key="1">
    <source>
        <dbReference type="EMBL" id="MEJ7139052.1"/>
    </source>
</evidence>
<sequence length="324" mass="36741">MNLHQFRFVQEAVRRNLNLTETARVLHTSQPGISKAILELEEELGIDIFVRHGKRLRRVSEPGQKVLESVEIILREVANLRRIGQEFSRQDVGRLSIATTHTQARYMLPEPLARLRQIYPKVQVSLHQGTPDQVTAMLLDEVADVGLATESVAESDALITFACHEWQHAMVVPQHHELAQLPESAVITLEQLQRWPLITYQPSFAGRKRIDAAFEQRQLTPQIALEAIDSDIIKTYVRLGMGVGIIAEMALQPPGQTGEARPDKDLVWRPLGHLFGSNTSRLAFKRGVYARDYVLTFAELFSPRLTRELLLRTLQGPGKDHYEL</sequence>
<proteinExistence type="predicted"/>
<gene>
    <name evidence="1" type="ORF">RV045_11515</name>
</gene>
<accession>A0ACC6P4E9</accession>
<organism evidence="1 2">
    <name type="scientific">Amphibiibacter pelophylacis</name>
    <dbReference type="NCBI Taxonomy" id="1799477"/>
    <lineage>
        <taxon>Bacteria</taxon>
        <taxon>Pseudomonadati</taxon>
        <taxon>Pseudomonadota</taxon>
        <taxon>Betaproteobacteria</taxon>
        <taxon>Burkholderiales</taxon>
        <taxon>Sphaerotilaceae</taxon>
        <taxon>Amphibiibacter</taxon>
    </lineage>
</organism>
<evidence type="ECO:0000313" key="2">
    <source>
        <dbReference type="Proteomes" id="UP001364695"/>
    </source>
</evidence>
<keyword evidence="2" id="KW-1185">Reference proteome</keyword>
<comment type="caution">
    <text evidence="1">The sequence shown here is derived from an EMBL/GenBank/DDBJ whole genome shotgun (WGS) entry which is preliminary data.</text>
</comment>
<reference evidence="1" key="1">
    <citation type="submission" date="2023-10" db="EMBL/GenBank/DDBJ databases">
        <title>Amphibacter perezi, gen. nov., sp. nov. a novel taxa of the family Comamonadaceae, class Betaproteobacteria isolated from the skin microbiota of Pelophylax perezi from different populations.</title>
        <authorList>
            <person name="Costa S."/>
            <person name="Proenca D.N."/>
            <person name="Lopes I."/>
            <person name="Morais P.V."/>
        </authorList>
    </citation>
    <scope>NUCLEOTIDE SEQUENCE</scope>
    <source>
        <strain evidence="1">SL12-8</strain>
    </source>
</reference>
<name>A0ACC6P4E9_9BURK</name>
<protein>
    <submittedName>
        <fullName evidence="1">CysB family HTH-type transcriptional regulator</fullName>
    </submittedName>
</protein>